<name>A0ABX2TL28_9PROT</name>
<evidence type="ECO:0000313" key="2">
    <source>
        <dbReference type="EMBL" id="NYZ25064.1"/>
    </source>
</evidence>
<dbReference type="RefSeq" id="WP_180286838.1">
    <property type="nucleotide sequence ID" value="NZ_JABFDB010000053.1"/>
</dbReference>
<keyword evidence="1" id="KW-0732">Signal</keyword>
<dbReference type="PROSITE" id="PS51257">
    <property type="entry name" value="PROKAR_LIPOPROTEIN"/>
    <property type="match status" value="1"/>
</dbReference>
<feature type="signal peptide" evidence="1">
    <location>
        <begin position="1"/>
        <end position="21"/>
    </location>
</feature>
<proteinExistence type="predicted"/>
<dbReference type="Proteomes" id="UP000584642">
    <property type="component" value="Unassembled WGS sequence"/>
</dbReference>
<gene>
    <name evidence="2" type="ORF">HND93_35630</name>
</gene>
<reference evidence="2 3" key="1">
    <citation type="submission" date="2020-05" db="EMBL/GenBank/DDBJ databases">
        <title>Azospirillum oleiclasticum sp. nov, a nitrogen-fixing and heavy crude oil-emulsifying bacterium isolated from the crude oil of Yumen Oilfield.</title>
        <authorList>
            <person name="Wu D."/>
            <person name="Cai M."/>
            <person name="Zhang X."/>
        </authorList>
    </citation>
    <scope>NUCLEOTIDE SEQUENCE [LARGE SCALE GENOMIC DNA]</scope>
    <source>
        <strain evidence="2 3">ROY-1-1-2</strain>
    </source>
</reference>
<protein>
    <recommendedName>
        <fullName evidence="4">Lipoprotein</fullName>
    </recommendedName>
</protein>
<evidence type="ECO:0008006" key="4">
    <source>
        <dbReference type="Google" id="ProtNLM"/>
    </source>
</evidence>
<keyword evidence="3" id="KW-1185">Reference proteome</keyword>
<dbReference type="EMBL" id="JABFDB010000053">
    <property type="protein sequence ID" value="NYZ25064.1"/>
    <property type="molecule type" value="Genomic_DNA"/>
</dbReference>
<evidence type="ECO:0000256" key="1">
    <source>
        <dbReference type="SAM" id="SignalP"/>
    </source>
</evidence>
<organism evidence="2 3">
    <name type="scientific">Azospirillum oleiclasticum</name>
    <dbReference type="NCBI Taxonomy" id="2735135"/>
    <lineage>
        <taxon>Bacteria</taxon>
        <taxon>Pseudomonadati</taxon>
        <taxon>Pseudomonadota</taxon>
        <taxon>Alphaproteobacteria</taxon>
        <taxon>Rhodospirillales</taxon>
        <taxon>Azospirillaceae</taxon>
        <taxon>Azospirillum</taxon>
    </lineage>
</organism>
<feature type="chain" id="PRO_5047308678" description="Lipoprotein" evidence="1">
    <location>
        <begin position="22"/>
        <end position="53"/>
    </location>
</feature>
<sequence length="53" mass="5103">MRPVPASVPLLLALLLLSACGAVGGAASLVGTAVDVTASAVTTTVDVVTSPIR</sequence>
<evidence type="ECO:0000313" key="3">
    <source>
        <dbReference type="Proteomes" id="UP000584642"/>
    </source>
</evidence>
<accession>A0ABX2TL28</accession>
<comment type="caution">
    <text evidence="2">The sequence shown here is derived from an EMBL/GenBank/DDBJ whole genome shotgun (WGS) entry which is preliminary data.</text>
</comment>